<dbReference type="Proteomes" id="UP000816034">
    <property type="component" value="Unassembled WGS sequence"/>
</dbReference>
<proteinExistence type="predicted"/>
<gene>
    <name evidence="3" type="ORF">C9374_009856</name>
</gene>
<reference evidence="3 4" key="1">
    <citation type="journal article" date="2018" name="BMC Genomics">
        <title>The genome of Naegleria lovaniensis, the basis for a comparative approach to unravel pathogenicity factors of the human pathogenic amoeba N. fowleri.</title>
        <authorList>
            <person name="Liechti N."/>
            <person name="Schurch N."/>
            <person name="Bruggmann R."/>
            <person name="Wittwer M."/>
        </authorList>
    </citation>
    <scope>NUCLEOTIDE SEQUENCE [LARGE SCALE GENOMIC DNA]</scope>
    <source>
        <strain evidence="3 4">ATCC 30569</strain>
    </source>
</reference>
<keyword evidence="1" id="KW-0472">Membrane</keyword>
<keyword evidence="1" id="KW-1133">Transmembrane helix</keyword>
<comment type="caution">
    <text evidence="3">The sequence shown here is derived from an EMBL/GenBank/DDBJ whole genome shotgun (WGS) entry which is preliminary data.</text>
</comment>
<keyword evidence="4" id="KW-1185">Reference proteome</keyword>
<accession>A0AA88GHD9</accession>
<sequence length="403" mass="45437">MINTTVQSLAVVVCICVIICGSVQAAINEFGKQYPLTDSTGFYLTPNEPYHANFGVKFQNDAEGFYSVNSLNVKIYENYPKLNVENDTQLQIFGMYSLNLTQAEYNFENSTLFMYLAFASGVFNVIPNSMKLMLFNDAQKSFILIPNQVRGLVDVRYSNNSIHELATISSSSSSFIYFGFFGISQEQTLEMNEWATISYPQVVKYNLNQFNQTLSVFYYDPFSTVAHQAHFYKAYIITDIPSTDALQLPSKEYVILHRFNIVGADGQNPSQPDYRGIGVPNFIFTFDSKYGFSDYKGNKISINESTLTCAYQLKNTQDLSLKEGAAIVDPQTQQVTCLWYGSSSSSIESIALIAQSSYDYTTIIIGVSVSIGGAVLLIVFVIFATFLGYLMWRRKKKKRYQTF</sequence>
<evidence type="ECO:0000313" key="3">
    <source>
        <dbReference type="EMBL" id="KAG2375233.1"/>
    </source>
</evidence>
<keyword evidence="2" id="KW-0732">Signal</keyword>
<feature type="transmembrane region" description="Helical" evidence="1">
    <location>
        <begin position="363"/>
        <end position="392"/>
    </location>
</feature>
<name>A0AA88GHD9_NAELO</name>
<evidence type="ECO:0000256" key="1">
    <source>
        <dbReference type="SAM" id="Phobius"/>
    </source>
</evidence>
<feature type="chain" id="PRO_5041647558" description="Transmembrane protein" evidence="2">
    <location>
        <begin position="26"/>
        <end position="403"/>
    </location>
</feature>
<organism evidence="3 4">
    <name type="scientific">Naegleria lovaniensis</name>
    <name type="common">Amoeba</name>
    <dbReference type="NCBI Taxonomy" id="51637"/>
    <lineage>
        <taxon>Eukaryota</taxon>
        <taxon>Discoba</taxon>
        <taxon>Heterolobosea</taxon>
        <taxon>Tetramitia</taxon>
        <taxon>Eutetramitia</taxon>
        <taxon>Vahlkampfiidae</taxon>
        <taxon>Naegleria</taxon>
    </lineage>
</organism>
<dbReference type="GeneID" id="68102310"/>
<evidence type="ECO:0000256" key="2">
    <source>
        <dbReference type="SAM" id="SignalP"/>
    </source>
</evidence>
<dbReference type="EMBL" id="PYSW02000039">
    <property type="protein sequence ID" value="KAG2375233.1"/>
    <property type="molecule type" value="Genomic_DNA"/>
</dbReference>
<dbReference type="AlphaFoldDB" id="A0AA88GHD9"/>
<evidence type="ECO:0008006" key="5">
    <source>
        <dbReference type="Google" id="ProtNLM"/>
    </source>
</evidence>
<keyword evidence="1" id="KW-0812">Transmembrane</keyword>
<evidence type="ECO:0000313" key="4">
    <source>
        <dbReference type="Proteomes" id="UP000816034"/>
    </source>
</evidence>
<dbReference type="RefSeq" id="XP_044544407.1">
    <property type="nucleotide sequence ID" value="XM_044700089.1"/>
</dbReference>
<feature type="signal peptide" evidence="2">
    <location>
        <begin position="1"/>
        <end position="25"/>
    </location>
</feature>
<protein>
    <recommendedName>
        <fullName evidence="5">Transmembrane protein</fullName>
    </recommendedName>
</protein>